<reference evidence="3" key="1">
    <citation type="journal article" date="2018" name="Genome Announc.">
        <title>Complete genome sequence of a Dickeya fangzhongdai type strain causing bleeding canker of pear tree trunks.</title>
        <authorList>
            <person name="Zhao Y."/>
            <person name="Tian Y."/>
            <person name="Li X."/>
            <person name="Hu B."/>
        </authorList>
    </citation>
    <scope>NUCLEOTIDE SEQUENCE [LARGE SCALE GENOMIC DNA]</scope>
    <source>
        <strain evidence="3">DSM 101947</strain>
    </source>
</reference>
<gene>
    <name evidence="2" type="ORF">CVE23_20545</name>
</gene>
<dbReference type="KEGG" id="dfn:CVE23_20545"/>
<evidence type="ECO:0000313" key="2">
    <source>
        <dbReference type="EMBL" id="ATZ96150.1"/>
    </source>
</evidence>
<dbReference type="AlphaFoldDB" id="A0A2K8QTQ6"/>
<dbReference type="EMBL" id="CP025003">
    <property type="protein sequence ID" value="ATZ96150.1"/>
    <property type="molecule type" value="Genomic_DNA"/>
</dbReference>
<dbReference type="InterPro" id="IPR007813">
    <property type="entry name" value="PilN"/>
</dbReference>
<proteinExistence type="predicted"/>
<dbReference type="PANTHER" id="PTHR40278">
    <property type="entry name" value="DNA UTILIZATION PROTEIN HOFN"/>
    <property type="match status" value="1"/>
</dbReference>
<accession>A0A2K8QTQ6</accession>
<dbReference type="PANTHER" id="PTHR40278:SF1">
    <property type="entry name" value="DNA UTILIZATION PROTEIN HOFN"/>
    <property type="match status" value="1"/>
</dbReference>
<name>A0A2K8QTQ6_9GAMM</name>
<protein>
    <submittedName>
        <fullName evidence="2">Fimbrial protein</fullName>
    </submittedName>
</protein>
<dbReference type="Proteomes" id="UP000231901">
    <property type="component" value="Chromosome"/>
</dbReference>
<organism evidence="2 3">
    <name type="scientific">Dickeya fangzhongdai</name>
    <dbReference type="NCBI Taxonomy" id="1778540"/>
    <lineage>
        <taxon>Bacteria</taxon>
        <taxon>Pseudomonadati</taxon>
        <taxon>Pseudomonadota</taxon>
        <taxon>Gammaproteobacteria</taxon>
        <taxon>Enterobacterales</taxon>
        <taxon>Pectobacteriaceae</taxon>
        <taxon>Dickeya</taxon>
    </lineage>
</organism>
<dbReference type="InterPro" id="IPR052534">
    <property type="entry name" value="Extracell_DNA_Util/SecSys_Comp"/>
</dbReference>
<dbReference type="Pfam" id="PF05137">
    <property type="entry name" value="PilN"/>
    <property type="match status" value="1"/>
</dbReference>
<keyword evidence="1" id="KW-0812">Transmembrane</keyword>
<keyword evidence="3" id="KW-1185">Reference proteome</keyword>
<keyword evidence="1" id="KW-1133">Transmembrane helix</keyword>
<feature type="transmembrane region" description="Helical" evidence="1">
    <location>
        <begin position="20"/>
        <end position="43"/>
    </location>
</feature>
<evidence type="ECO:0000256" key="1">
    <source>
        <dbReference type="SAM" id="Phobius"/>
    </source>
</evidence>
<keyword evidence="1" id="KW-0472">Membrane</keyword>
<evidence type="ECO:0000313" key="3">
    <source>
        <dbReference type="Proteomes" id="UP000231901"/>
    </source>
</evidence>
<dbReference type="RefSeq" id="WP_100850242.1">
    <property type="nucleotide sequence ID" value="NZ_BMJF01000017.1"/>
</dbReference>
<dbReference type="GeneID" id="66566710"/>
<sequence length="186" mass="21261">MLTVNLLAWRQRLLYRRMRLSLLALGFSLFGIGCTAAVVGGYWQQQLAELRLRLDQTQSQQSQYEQLYRRTRDAWQAREARLAQQAAQERGRRQNLRYQALLEQLPTLVPDSLWLTEIGDSGAHLQISGVSNHYSAIVTLAKAMSTLPQIEHASVQQTQRDTQDSSRLVFSLRLYWQALAETGDNG</sequence>